<sequence>MGVILATSRSFSDGDLDLVGRAHAAGHEIVRGPAHHGLTELAPLLAAAEGWIAGTGPVTDEHLAAAPNLRIVARYGVGTEAVDLDAALRRGIPVTNTPGANADAVADHAVGLMLAALRFIPDGDRRVRAGDWAMRRGRELGAATVGIVGFGRIGQGVARRLGGFGSRVIAADPFLPGDIIAERGAEPVDLDELFRTADLITLHAPGGQTLVDAARLDGIRPGMILVNTARPDLVDERALARALRDGRLGGYAADTLTGDTAASASPLLAPDLADRVTVTPHLGAQTTQAVDNMGAMSLDDVLSVLAGTTPAHPVSPRP</sequence>
<evidence type="ECO:0000256" key="1">
    <source>
        <dbReference type="ARBA" id="ARBA00005854"/>
    </source>
</evidence>
<keyword evidence="2 4" id="KW-0560">Oxidoreductase</keyword>
<dbReference type="Pfam" id="PF00389">
    <property type="entry name" value="2-Hacid_dh"/>
    <property type="match status" value="1"/>
</dbReference>
<evidence type="ECO:0000259" key="6">
    <source>
        <dbReference type="Pfam" id="PF02826"/>
    </source>
</evidence>
<dbReference type="PANTHER" id="PTHR42789">
    <property type="entry name" value="D-ISOMER SPECIFIC 2-HYDROXYACID DEHYDROGENASE FAMILY PROTEIN (AFU_ORTHOLOGUE AFUA_6G10090)"/>
    <property type="match status" value="1"/>
</dbReference>
<protein>
    <submittedName>
        <fullName evidence="7">D-3-phosphoglycerate dehydrogenase</fullName>
        <ecNumber evidence="7">1.1.1.95</ecNumber>
    </submittedName>
</protein>
<comment type="caution">
    <text evidence="7">The sequence shown here is derived from an EMBL/GenBank/DDBJ whole genome shotgun (WGS) entry which is preliminary data.</text>
</comment>
<reference evidence="7 8" key="1">
    <citation type="submission" date="2021-03" db="EMBL/GenBank/DDBJ databases">
        <title>Sequencing the genomes of 1000 actinobacteria strains.</title>
        <authorList>
            <person name="Klenk H.-P."/>
        </authorList>
    </citation>
    <scope>NUCLEOTIDE SEQUENCE [LARGE SCALE GENOMIC DNA]</scope>
    <source>
        <strain evidence="7 8">DSM 13468</strain>
    </source>
</reference>
<dbReference type="SUPFAM" id="SSF51735">
    <property type="entry name" value="NAD(P)-binding Rossmann-fold domains"/>
    <property type="match status" value="1"/>
</dbReference>
<dbReference type="EMBL" id="JAGIOA010000001">
    <property type="protein sequence ID" value="MBP2376570.1"/>
    <property type="molecule type" value="Genomic_DNA"/>
</dbReference>
<keyword evidence="8" id="KW-1185">Reference proteome</keyword>
<feature type="domain" description="D-isomer specific 2-hydroxyacid dehydrogenase NAD-binding" evidence="6">
    <location>
        <begin position="110"/>
        <end position="283"/>
    </location>
</feature>
<comment type="similarity">
    <text evidence="1 4">Belongs to the D-isomer specific 2-hydroxyacid dehydrogenase family.</text>
</comment>
<dbReference type="Gene3D" id="3.40.50.720">
    <property type="entry name" value="NAD(P)-binding Rossmann-like Domain"/>
    <property type="match status" value="2"/>
</dbReference>
<evidence type="ECO:0000313" key="7">
    <source>
        <dbReference type="EMBL" id="MBP2376570.1"/>
    </source>
</evidence>
<dbReference type="Proteomes" id="UP000703720">
    <property type="component" value="Unassembled WGS sequence"/>
</dbReference>
<evidence type="ECO:0000256" key="4">
    <source>
        <dbReference type="RuleBase" id="RU003719"/>
    </source>
</evidence>
<dbReference type="InterPro" id="IPR036291">
    <property type="entry name" value="NAD(P)-bd_dom_sf"/>
</dbReference>
<dbReference type="InterPro" id="IPR006139">
    <property type="entry name" value="D-isomer_2_OHA_DH_cat_dom"/>
</dbReference>
<feature type="domain" description="D-isomer specific 2-hydroxyacid dehydrogenase catalytic" evidence="5">
    <location>
        <begin position="40"/>
        <end position="314"/>
    </location>
</feature>
<organism evidence="7 8">
    <name type="scientific">Microbacterium phyllosphaerae</name>
    <dbReference type="NCBI Taxonomy" id="124798"/>
    <lineage>
        <taxon>Bacteria</taxon>
        <taxon>Bacillati</taxon>
        <taxon>Actinomycetota</taxon>
        <taxon>Actinomycetes</taxon>
        <taxon>Micrococcales</taxon>
        <taxon>Microbacteriaceae</taxon>
        <taxon>Microbacterium</taxon>
    </lineage>
</organism>
<dbReference type="PANTHER" id="PTHR42789:SF1">
    <property type="entry name" value="D-ISOMER SPECIFIC 2-HYDROXYACID DEHYDROGENASE FAMILY PROTEIN (AFU_ORTHOLOGUE AFUA_6G10090)"/>
    <property type="match status" value="1"/>
</dbReference>
<name>A0ABS4WK41_9MICO</name>
<proteinExistence type="inferred from homology"/>
<dbReference type="SUPFAM" id="SSF52283">
    <property type="entry name" value="Formate/glycerate dehydrogenase catalytic domain-like"/>
    <property type="match status" value="1"/>
</dbReference>
<gene>
    <name evidence="7" type="ORF">JOF42_000065</name>
</gene>
<evidence type="ECO:0000256" key="2">
    <source>
        <dbReference type="ARBA" id="ARBA00023002"/>
    </source>
</evidence>
<keyword evidence="3" id="KW-0520">NAD</keyword>
<dbReference type="InterPro" id="IPR050857">
    <property type="entry name" value="D-2-hydroxyacid_DH"/>
</dbReference>
<evidence type="ECO:0000256" key="3">
    <source>
        <dbReference type="ARBA" id="ARBA00023027"/>
    </source>
</evidence>
<dbReference type="InterPro" id="IPR006140">
    <property type="entry name" value="D-isomer_DH_NAD-bd"/>
</dbReference>
<accession>A0ABS4WK41</accession>
<evidence type="ECO:0000259" key="5">
    <source>
        <dbReference type="Pfam" id="PF00389"/>
    </source>
</evidence>
<dbReference type="EC" id="1.1.1.95" evidence="7"/>
<dbReference type="RefSeq" id="WP_210096027.1">
    <property type="nucleotide sequence ID" value="NZ_BAAAIO010000001.1"/>
</dbReference>
<evidence type="ECO:0000313" key="8">
    <source>
        <dbReference type="Proteomes" id="UP000703720"/>
    </source>
</evidence>
<dbReference type="GO" id="GO:0004617">
    <property type="term" value="F:phosphoglycerate dehydrogenase activity"/>
    <property type="evidence" value="ECO:0007669"/>
    <property type="project" value="UniProtKB-EC"/>
</dbReference>
<dbReference type="Pfam" id="PF02826">
    <property type="entry name" value="2-Hacid_dh_C"/>
    <property type="match status" value="1"/>
</dbReference>